<accession>A0A8S0SFS7</accession>
<feature type="domain" description="Protein kinase" evidence="1">
    <location>
        <begin position="1"/>
        <end position="274"/>
    </location>
</feature>
<dbReference type="PANTHER" id="PTHR46863">
    <property type="entry name" value="OS09G0572100 PROTEIN"/>
    <property type="match status" value="1"/>
</dbReference>
<dbReference type="Proteomes" id="UP000594638">
    <property type="component" value="Unassembled WGS sequence"/>
</dbReference>
<evidence type="ECO:0000313" key="3">
    <source>
        <dbReference type="Proteomes" id="UP000594638"/>
    </source>
</evidence>
<comment type="caution">
    <text evidence="2">The sequence shown here is derived from an EMBL/GenBank/DDBJ whole genome shotgun (WGS) entry which is preliminary data.</text>
</comment>
<dbReference type="Pfam" id="PF00069">
    <property type="entry name" value="Pkinase"/>
    <property type="match status" value="1"/>
</dbReference>
<dbReference type="Gramene" id="OE9A117555T1">
    <property type="protein sequence ID" value="OE9A117555C1"/>
    <property type="gene ID" value="OE9A117555"/>
</dbReference>
<evidence type="ECO:0000313" key="2">
    <source>
        <dbReference type="EMBL" id="CAA2991252.1"/>
    </source>
</evidence>
<dbReference type="GO" id="GO:0005524">
    <property type="term" value="F:ATP binding"/>
    <property type="evidence" value="ECO:0007669"/>
    <property type="project" value="InterPro"/>
</dbReference>
<keyword evidence="2" id="KW-0808">Transferase</keyword>
<sequence>MIFLNQSTAYESSTTSRSFDSLQHVWFAESGCYSFPAEIPAGIGRLADNSSSFCDWQESSLQFGETERGFNFCWISRIQIASDIAHGLDYVHNSTGLGFEFVHNHMKSSNIIVTETTLNAEICHFGSAELCGETVRKTGMLKGPKRSDCRINKFEGTRGHMAPEFQRSGIVTQKFDVYAFGVVVLELSLGMEASRYGVDEETGAYVRIAVVETAREAVAGGGGDIRKWVDRRLKDSFPVEVVEKLAALALECVVDDPDSLPDMGRGARKWGEKMGEVTNLTVSLAPR</sequence>
<gene>
    <name evidence="2" type="ORF">OLEA9_A117555</name>
</gene>
<reference evidence="2 3" key="1">
    <citation type="submission" date="2019-12" db="EMBL/GenBank/DDBJ databases">
        <authorList>
            <person name="Alioto T."/>
            <person name="Alioto T."/>
            <person name="Gomez Garrido J."/>
        </authorList>
    </citation>
    <scope>NUCLEOTIDE SEQUENCE [LARGE SCALE GENOMIC DNA]</scope>
</reference>
<dbReference type="AlphaFoldDB" id="A0A8S0SFS7"/>
<keyword evidence="2" id="KW-0418">Kinase</keyword>
<keyword evidence="3" id="KW-1185">Reference proteome</keyword>
<organism evidence="2 3">
    <name type="scientific">Olea europaea subsp. europaea</name>
    <dbReference type="NCBI Taxonomy" id="158383"/>
    <lineage>
        <taxon>Eukaryota</taxon>
        <taxon>Viridiplantae</taxon>
        <taxon>Streptophyta</taxon>
        <taxon>Embryophyta</taxon>
        <taxon>Tracheophyta</taxon>
        <taxon>Spermatophyta</taxon>
        <taxon>Magnoliopsida</taxon>
        <taxon>eudicotyledons</taxon>
        <taxon>Gunneridae</taxon>
        <taxon>Pentapetalae</taxon>
        <taxon>asterids</taxon>
        <taxon>lamiids</taxon>
        <taxon>Lamiales</taxon>
        <taxon>Oleaceae</taxon>
        <taxon>Oleeae</taxon>
        <taxon>Olea</taxon>
    </lineage>
</organism>
<proteinExistence type="predicted"/>
<dbReference type="PROSITE" id="PS50011">
    <property type="entry name" value="PROTEIN_KINASE_DOM"/>
    <property type="match status" value="1"/>
</dbReference>
<dbReference type="PANTHER" id="PTHR46863:SF2">
    <property type="entry name" value="LYSM DOMAIN RECEPTOR-LIKE KINASE 3"/>
    <property type="match status" value="1"/>
</dbReference>
<evidence type="ECO:0000259" key="1">
    <source>
        <dbReference type="PROSITE" id="PS50011"/>
    </source>
</evidence>
<dbReference type="EMBL" id="CACTIH010005424">
    <property type="protein sequence ID" value="CAA2991252.1"/>
    <property type="molecule type" value="Genomic_DNA"/>
</dbReference>
<dbReference type="InterPro" id="IPR000719">
    <property type="entry name" value="Prot_kinase_dom"/>
</dbReference>
<dbReference type="SUPFAM" id="SSF56112">
    <property type="entry name" value="Protein kinase-like (PK-like)"/>
    <property type="match status" value="1"/>
</dbReference>
<protein>
    <submittedName>
        <fullName evidence="2">LysM domain receptor-like kinase 3</fullName>
    </submittedName>
</protein>
<keyword evidence="2" id="KW-0675">Receptor</keyword>
<name>A0A8S0SFS7_OLEEU</name>
<dbReference type="OrthoDB" id="4062651at2759"/>
<dbReference type="InterPro" id="IPR011009">
    <property type="entry name" value="Kinase-like_dom_sf"/>
</dbReference>
<dbReference type="Gene3D" id="1.10.510.10">
    <property type="entry name" value="Transferase(Phosphotransferase) domain 1"/>
    <property type="match status" value="1"/>
</dbReference>
<dbReference type="GO" id="GO:0004672">
    <property type="term" value="F:protein kinase activity"/>
    <property type="evidence" value="ECO:0007669"/>
    <property type="project" value="InterPro"/>
</dbReference>